<dbReference type="Proteomes" id="UP000050794">
    <property type="component" value="Unassembled WGS sequence"/>
</dbReference>
<evidence type="ECO:0000313" key="3">
    <source>
        <dbReference type="WBParaSite" id="TCNE_0000254301-mRNA-1"/>
    </source>
</evidence>
<evidence type="ECO:0000313" key="1">
    <source>
        <dbReference type="EMBL" id="VDM28244.1"/>
    </source>
</evidence>
<protein>
    <submittedName>
        <fullName evidence="3">CACTA en-spm transposon protein</fullName>
    </submittedName>
</protein>
<reference evidence="3" key="1">
    <citation type="submission" date="2016-06" db="UniProtKB">
        <authorList>
            <consortium name="WormBaseParasite"/>
        </authorList>
    </citation>
    <scope>IDENTIFICATION</scope>
</reference>
<organism evidence="2 3">
    <name type="scientific">Toxocara canis</name>
    <name type="common">Canine roundworm</name>
    <dbReference type="NCBI Taxonomy" id="6265"/>
    <lineage>
        <taxon>Eukaryota</taxon>
        <taxon>Metazoa</taxon>
        <taxon>Ecdysozoa</taxon>
        <taxon>Nematoda</taxon>
        <taxon>Chromadorea</taxon>
        <taxon>Rhabditida</taxon>
        <taxon>Spirurina</taxon>
        <taxon>Ascaridomorpha</taxon>
        <taxon>Ascaridoidea</taxon>
        <taxon>Toxocaridae</taxon>
        <taxon>Toxocara</taxon>
    </lineage>
</organism>
<keyword evidence="2" id="KW-1185">Reference proteome</keyword>
<gene>
    <name evidence="1" type="ORF">TCNE_LOCUS2543</name>
</gene>
<dbReference type="WBParaSite" id="TCNE_0000254301-mRNA-1">
    <property type="protein sequence ID" value="TCNE_0000254301-mRNA-1"/>
    <property type="gene ID" value="TCNE_0000254301"/>
</dbReference>
<accession>A0A183U223</accession>
<proteinExistence type="predicted"/>
<reference evidence="1 2" key="2">
    <citation type="submission" date="2018-11" db="EMBL/GenBank/DDBJ databases">
        <authorList>
            <consortium name="Pathogen Informatics"/>
        </authorList>
    </citation>
    <scope>NUCLEOTIDE SEQUENCE [LARGE SCALE GENOMIC DNA]</scope>
</reference>
<sequence length="141" mass="15911">MCHSLYVQVNGAGEGIIADFNFRTFIIVVRKGYLCHYLAFWNDGRFGEILQAFEYVYSSFDGELKAAKRRAINIKDKVRVYLTPPLVEVGQVELDVGVVVCTSLRLDAKASWLSARSSTSHQFYNSSGRRVIWVPLVPCVT</sequence>
<dbReference type="EMBL" id="UYWY01002616">
    <property type="protein sequence ID" value="VDM28244.1"/>
    <property type="molecule type" value="Genomic_DNA"/>
</dbReference>
<dbReference type="AlphaFoldDB" id="A0A183U223"/>
<evidence type="ECO:0000313" key="2">
    <source>
        <dbReference type="Proteomes" id="UP000050794"/>
    </source>
</evidence>
<name>A0A183U223_TOXCA</name>